<proteinExistence type="predicted"/>
<reference evidence="1" key="1">
    <citation type="journal article" date="2014" name="Front. Microbiol.">
        <title>High frequency of phylogenetically diverse reductive dehalogenase-homologous genes in deep subseafloor sedimentary metagenomes.</title>
        <authorList>
            <person name="Kawai M."/>
            <person name="Futagami T."/>
            <person name="Toyoda A."/>
            <person name="Takaki Y."/>
            <person name="Nishi S."/>
            <person name="Hori S."/>
            <person name="Arai W."/>
            <person name="Tsubouchi T."/>
            <person name="Morono Y."/>
            <person name="Uchiyama I."/>
            <person name="Ito T."/>
            <person name="Fujiyama A."/>
            <person name="Inagaki F."/>
            <person name="Takami H."/>
        </authorList>
    </citation>
    <scope>NUCLEOTIDE SEQUENCE</scope>
    <source>
        <strain evidence="1">Expedition CK06-06</strain>
    </source>
</reference>
<evidence type="ECO:0000313" key="1">
    <source>
        <dbReference type="EMBL" id="GAF85615.1"/>
    </source>
</evidence>
<organism evidence="1">
    <name type="scientific">marine sediment metagenome</name>
    <dbReference type="NCBI Taxonomy" id="412755"/>
    <lineage>
        <taxon>unclassified sequences</taxon>
        <taxon>metagenomes</taxon>
        <taxon>ecological metagenomes</taxon>
    </lineage>
</organism>
<protein>
    <recommendedName>
        <fullName evidence="2">ATP--guanido phosphotransferase</fullName>
    </recommendedName>
</protein>
<comment type="caution">
    <text evidence="1">The sequence shown here is derived from an EMBL/GenBank/DDBJ whole genome shotgun (WGS) entry which is preliminary data.</text>
</comment>
<gene>
    <name evidence="1" type="ORF">S01H1_02336</name>
</gene>
<dbReference type="EMBL" id="BARS01001114">
    <property type="protein sequence ID" value="GAF85615.1"/>
    <property type="molecule type" value="Genomic_DNA"/>
</dbReference>
<dbReference type="AlphaFoldDB" id="X0UAU3"/>
<accession>X0UAU3</accession>
<name>X0UAU3_9ZZZZ</name>
<sequence length="64" mass="7511">LHLLSQVRMGVEMNLIDRVCMETLNELLLLTLPAHLQTIEGRKVESLKRNELRAGYLRERLRLN</sequence>
<feature type="non-terminal residue" evidence="1">
    <location>
        <position position="1"/>
    </location>
</feature>
<evidence type="ECO:0008006" key="2">
    <source>
        <dbReference type="Google" id="ProtNLM"/>
    </source>
</evidence>